<protein>
    <submittedName>
        <fullName evidence="1">Uncharacterized protein</fullName>
    </submittedName>
</protein>
<accession>A0A177KLP2</accession>
<dbReference type="AlphaFoldDB" id="A0A177KLP2"/>
<organism evidence="1 2">
    <name type="scientific">Domibacillus aminovorans</name>
    <dbReference type="NCBI Taxonomy" id="29332"/>
    <lineage>
        <taxon>Bacteria</taxon>
        <taxon>Bacillati</taxon>
        <taxon>Bacillota</taxon>
        <taxon>Bacilli</taxon>
        <taxon>Bacillales</taxon>
        <taxon>Bacillaceae</taxon>
        <taxon>Domibacillus</taxon>
    </lineage>
</organism>
<proteinExistence type="predicted"/>
<dbReference type="Proteomes" id="UP000077271">
    <property type="component" value="Unassembled WGS sequence"/>
</dbReference>
<sequence>MEGHEWSVRLYVNPGIVGWNLSPHFYFWNGEAEFGDIDPSFSSHHVNVLSLDEVDRAYSRIKTLLRIINGVCKLTDRSFIKSSTTLEYFEKNHFSAPNYREDMNILIEELENPFDEKVVGEIRDREREKWIFQGGKRPYIPGFDEFMVDESIDNPTARNILLWLSLGEEELLYFMINAYKIMDSIKTETGVLQKGNQDASLDNLKVAAKKMQTHSHYMNTKAASGILSRHGEKPEAPPKNIPTIEEMKQDLVMLVSEWFKYQFIIKYNVQPKE</sequence>
<evidence type="ECO:0000313" key="1">
    <source>
        <dbReference type="EMBL" id="OAH53886.1"/>
    </source>
</evidence>
<evidence type="ECO:0000313" key="2">
    <source>
        <dbReference type="Proteomes" id="UP000077271"/>
    </source>
</evidence>
<dbReference type="RefSeq" id="WP_063975387.1">
    <property type="nucleotide sequence ID" value="NZ_LQWZ01000035.1"/>
</dbReference>
<comment type="caution">
    <text evidence="1">The sequence shown here is derived from an EMBL/GenBank/DDBJ whole genome shotgun (WGS) entry which is preliminary data.</text>
</comment>
<reference evidence="1 2" key="1">
    <citation type="submission" date="2016-01" db="EMBL/GenBank/DDBJ databases">
        <title>Investigation of taxonomic status of Bacillus aminovorans.</title>
        <authorList>
            <person name="Verma A."/>
            <person name="Pal Y."/>
            <person name="Krishnamurthi S."/>
        </authorList>
    </citation>
    <scope>NUCLEOTIDE SEQUENCE [LARGE SCALE GENOMIC DNA]</scope>
    <source>
        <strain evidence="1 2">DSM 4337</strain>
    </source>
</reference>
<gene>
    <name evidence="1" type="ORF">AWH48_11490</name>
</gene>
<dbReference type="OrthoDB" id="10010621at2"/>
<dbReference type="EMBL" id="LQWZ01000035">
    <property type="protein sequence ID" value="OAH53886.1"/>
    <property type="molecule type" value="Genomic_DNA"/>
</dbReference>
<name>A0A177KLP2_9BACI</name>